<organism evidence="2 3">
    <name type="scientific">Owenia fusiformis</name>
    <name type="common">Polychaete worm</name>
    <dbReference type="NCBI Taxonomy" id="6347"/>
    <lineage>
        <taxon>Eukaryota</taxon>
        <taxon>Metazoa</taxon>
        <taxon>Spiralia</taxon>
        <taxon>Lophotrochozoa</taxon>
        <taxon>Annelida</taxon>
        <taxon>Polychaeta</taxon>
        <taxon>Sedentaria</taxon>
        <taxon>Canalipalpata</taxon>
        <taxon>Sabellida</taxon>
        <taxon>Oweniida</taxon>
        <taxon>Oweniidae</taxon>
        <taxon>Owenia</taxon>
    </lineage>
</organism>
<evidence type="ECO:0000313" key="3">
    <source>
        <dbReference type="Proteomes" id="UP000749559"/>
    </source>
</evidence>
<reference evidence="2" key="1">
    <citation type="submission" date="2022-03" db="EMBL/GenBank/DDBJ databases">
        <authorList>
            <person name="Martin C."/>
        </authorList>
    </citation>
    <scope>NUCLEOTIDE SEQUENCE</scope>
</reference>
<name>A0A8S4Q4A4_OWEFU</name>
<feature type="region of interest" description="Disordered" evidence="1">
    <location>
        <begin position="187"/>
        <end position="206"/>
    </location>
</feature>
<gene>
    <name evidence="2" type="ORF">OFUS_LOCUS24532</name>
</gene>
<accession>A0A8S4Q4A4</accession>
<evidence type="ECO:0000256" key="1">
    <source>
        <dbReference type="SAM" id="MobiDB-lite"/>
    </source>
</evidence>
<evidence type="ECO:0000313" key="2">
    <source>
        <dbReference type="EMBL" id="CAH1800672.1"/>
    </source>
</evidence>
<keyword evidence="3" id="KW-1185">Reference proteome</keyword>
<feature type="non-terminal residue" evidence="2">
    <location>
        <position position="286"/>
    </location>
</feature>
<feature type="region of interest" description="Disordered" evidence="1">
    <location>
        <begin position="111"/>
        <end position="147"/>
    </location>
</feature>
<sequence length="286" mass="33089">QNIDGLSTLITSAYYKCNPRPKCPNCSNSAHLYCDKSDNRCKPFIKADDCGAGTVFVPAIIYCDQAVYGNQHYGVNGVYLETYGVSYKGRDQAYYFGDYYDYYNKPRSSNPSNYRPTYAGYFPTRQPSNRRTQGRYKRQTSREQYRPKAYTADGRPCKIECFTGYGQNQNPTYGSCPTRIYLEEYVEPTPKRRKRPKQGRKPKANTYQTPYVERSENIYPRPDSSYRAPPASRQSEYYRVTCPCEFQQYTYCPTYIPGYTKSKGCTYNGRFYAEGSSFPSTDRCNT</sequence>
<feature type="non-terminal residue" evidence="2">
    <location>
        <position position="1"/>
    </location>
</feature>
<proteinExistence type="predicted"/>
<protein>
    <submittedName>
        <fullName evidence="2">Uncharacterized protein</fullName>
    </submittedName>
</protein>
<feature type="compositionally biased region" description="Basic residues" evidence="1">
    <location>
        <begin position="191"/>
        <end position="203"/>
    </location>
</feature>
<dbReference type="AlphaFoldDB" id="A0A8S4Q4A4"/>
<comment type="caution">
    <text evidence="2">The sequence shown here is derived from an EMBL/GenBank/DDBJ whole genome shotgun (WGS) entry which is preliminary data.</text>
</comment>
<dbReference type="EMBL" id="CAIIXF020000012">
    <property type="protein sequence ID" value="CAH1800672.1"/>
    <property type="molecule type" value="Genomic_DNA"/>
</dbReference>
<dbReference type="Proteomes" id="UP000749559">
    <property type="component" value="Unassembled WGS sequence"/>
</dbReference>